<comment type="caution">
    <text evidence="2">The sequence shown here is derived from an EMBL/GenBank/DDBJ whole genome shotgun (WGS) entry which is preliminary data.</text>
</comment>
<accession>A0ABN3WHB1</accession>
<name>A0ABN3WHB1_STRTU</name>
<protein>
    <submittedName>
        <fullName evidence="2">Uncharacterized protein</fullName>
    </submittedName>
</protein>
<sequence>MADADTAAASATSAKTSISRSRRLIHRMLSRIRFLTAAQPRTRPGRSVTVSSTSSFTDVTAVLSLR</sequence>
<reference evidence="2 3" key="1">
    <citation type="journal article" date="2019" name="Int. J. Syst. Evol. Microbiol.">
        <title>The Global Catalogue of Microorganisms (GCM) 10K type strain sequencing project: providing services to taxonomists for standard genome sequencing and annotation.</title>
        <authorList>
            <consortium name="The Broad Institute Genomics Platform"/>
            <consortium name="The Broad Institute Genome Sequencing Center for Infectious Disease"/>
            <person name="Wu L."/>
            <person name="Ma J."/>
        </authorList>
    </citation>
    <scope>NUCLEOTIDE SEQUENCE [LARGE SCALE GENOMIC DNA]</scope>
    <source>
        <strain evidence="2 3">JCM 4087</strain>
    </source>
</reference>
<keyword evidence="3" id="KW-1185">Reference proteome</keyword>
<proteinExistence type="predicted"/>
<dbReference type="Proteomes" id="UP001501102">
    <property type="component" value="Unassembled WGS sequence"/>
</dbReference>
<organism evidence="2 3">
    <name type="scientific">Streptomyces thioluteus</name>
    <dbReference type="NCBI Taxonomy" id="66431"/>
    <lineage>
        <taxon>Bacteria</taxon>
        <taxon>Bacillati</taxon>
        <taxon>Actinomycetota</taxon>
        <taxon>Actinomycetes</taxon>
        <taxon>Kitasatosporales</taxon>
        <taxon>Streptomycetaceae</taxon>
        <taxon>Streptomyces</taxon>
    </lineage>
</organism>
<evidence type="ECO:0000313" key="3">
    <source>
        <dbReference type="Proteomes" id="UP001501102"/>
    </source>
</evidence>
<feature type="region of interest" description="Disordered" evidence="1">
    <location>
        <begin position="1"/>
        <end position="20"/>
    </location>
</feature>
<dbReference type="EMBL" id="BAAAXZ010000034">
    <property type="protein sequence ID" value="GAA2915329.1"/>
    <property type="molecule type" value="Genomic_DNA"/>
</dbReference>
<evidence type="ECO:0000256" key="1">
    <source>
        <dbReference type="SAM" id="MobiDB-lite"/>
    </source>
</evidence>
<gene>
    <name evidence="2" type="ORF">GCM10020221_08790</name>
</gene>
<evidence type="ECO:0000313" key="2">
    <source>
        <dbReference type="EMBL" id="GAA2915329.1"/>
    </source>
</evidence>
<feature type="compositionally biased region" description="Low complexity" evidence="1">
    <location>
        <begin position="1"/>
        <end position="14"/>
    </location>
</feature>